<reference evidence="1 2" key="1">
    <citation type="submission" date="2021-06" db="EMBL/GenBank/DDBJ databases">
        <title>Actinomycetes sequencing.</title>
        <authorList>
            <person name="Shan Q."/>
        </authorList>
    </citation>
    <scope>NUCLEOTIDE SEQUENCE [LARGE SCALE GENOMIC DNA]</scope>
    <source>
        <strain evidence="1 2">NEAU-G5</strain>
    </source>
</reference>
<proteinExistence type="predicted"/>
<accession>A0ABS6B952</accession>
<evidence type="ECO:0000313" key="1">
    <source>
        <dbReference type="EMBL" id="MBU3066829.1"/>
    </source>
</evidence>
<keyword evidence="2" id="KW-1185">Reference proteome</keyword>
<comment type="caution">
    <text evidence="1">The sequence shown here is derived from an EMBL/GenBank/DDBJ whole genome shotgun (WGS) entry which is preliminary data.</text>
</comment>
<name>A0ABS6B952_9NOCA</name>
<dbReference type="RefSeq" id="WP_215922889.1">
    <property type="nucleotide sequence ID" value="NZ_JAHKNI010000016.1"/>
</dbReference>
<dbReference type="Proteomes" id="UP000733379">
    <property type="component" value="Unassembled WGS sequence"/>
</dbReference>
<organism evidence="1 2">
    <name type="scientific">Nocardia albiluteola</name>
    <dbReference type="NCBI Taxonomy" id="2842303"/>
    <lineage>
        <taxon>Bacteria</taxon>
        <taxon>Bacillati</taxon>
        <taxon>Actinomycetota</taxon>
        <taxon>Actinomycetes</taxon>
        <taxon>Mycobacteriales</taxon>
        <taxon>Nocardiaceae</taxon>
        <taxon>Nocardia</taxon>
    </lineage>
</organism>
<dbReference type="InterPro" id="IPR036689">
    <property type="entry name" value="ESAT-6-like_sf"/>
</dbReference>
<dbReference type="SUPFAM" id="SSF140453">
    <property type="entry name" value="EsxAB dimer-like"/>
    <property type="match status" value="1"/>
</dbReference>
<dbReference type="EMBL" id="JAHKNI010000016">
    <property type="protein sequence ID" value="MBU3066829.1"/>
    <property type="molecule type" value="Genomic_DNA"/>
</dbReference>
<sequence length="99" mass="10622">MKFEFAAIDGHTDHLRQIITKMENTLADMQAAQKGLMAVASGAGMDALKQVAASYGTKLDNYNAAMRKLEIAIGDVAGSQGAMSQTDRNNANRFMAIKV</sequence>
<gene>
    <name evidence="1" type="ORF">KO481_35585</name>
</gene>
<protein>
    <recommendedName>
        <fullName evidence="3">ESAT-6-like protein</fullName>
    </recommendedName>
</protein>
<dbReference type="Gene3D" id="1.10.287.1060">
    <property type="entry name" value="ESAT-6-like"/>
    <property type="match status" value="1"/>
</dbReference>
<evidence type="ECO:0008006" key="3">
    <source>
        <dbReference type="Google" id="ProtNLM"/>
    </source>
</evidence>
<evidence type="ECO:0000313" key="2">
    <source>
        <dbReference type="Proteomes" id="UP000733379"/>
    </source>
</evidence>